<dbReference type="AlphaFoldDB" id="A0A1Y2I773"/>
<organism evidence="1 2">
    <name type="scientific">Trametes coccinea (strain BRFM310)</name>
    <name type="common">Pycnoporus coccineus</name>
    <dbReference type="NCBI Taxonomy" id="1353009"/>
    <lineage>
        <taxon>Eukaryota</taxon>
        <taxon>Fungi</taxon>
        <taxon>Dikarya</taxon>
        <taxon>Basidiomycota</taxon>
        <taxon>Agaricomycotina</taxon>
        <taxon>Agaricomycetes</taxon>
        <taxon>Polyporales</taxon>
        <taxon>Polyporaceae</taxon>
        <taxon>Trametes</taxon>
    </lineage>
</organism>
<dbReference type="EMBL" id="KZ084194">
    <property type="protein sequence ID" value="OSC96292.1"/>
    <property type="molecule type" value="Genomic_DNA"/>
</dbReference>
<dbReference type="Proteomes" id="UP000193067">
    <property type="component" value="Unassembled WGS sequence"/>
</dbReference>
<reference evidence="1 2" key="1">
    <citation type="journal article" date="2015" name="Biotechnol. Biofuels">
        <title>Enhanced degradation of softwood versus hardwood by the white-rot fungus Pycnoporus coccineus.</title>
        <authorList>
            <person name="Couturier M."/>
            <person name="Navarro D."/>
            <person name="Chevret D."/>
            <person name="Henrissat B."/>
            <person name="Piumi F."/>
            <person name="Ruiz-Duenas F.J."/>
            <person name="Martinez A.T."/>
            <person name="Grigoriev I.V."/>
            <person name="Riley R."/>
            <person name="Lipzen A."/>
            <person name="Berrin J.G."/>
            <person name="Master E.R."/>
            <person name="Rosso M.N."/>
        </authorList>
    </citation>
    <scope>NUCLEOTIDE SEQUENCE [LARGE SCALE GENOMIC DNA]</scope>
    <source>
        <strain evidence="1 2">BRFM310</strain>
    </source>
</reference>
<protein>
    <submittedName>
        <fullName evidence="1">Uncharacterized protein</fullName>
    </submittedName>
</protein>
<gene>
    <name evidence="1" type="ORF">PYCCODRAFT_1472748</name>
</gene>
<accession>A0A1Y2I773</accession>
<proteinExistence type="predicted"/>
<dbReference type="STRING" id="1353009.A0A1Y2I773"/>
<evidence type="ECO:0000313" key="2">
    <source>
        <dbReference type="Proteomes" id="UP000193067"/>
    </source>
</evidence>
<sequence length="79" mass="8226">MHLRFVSAGEATTGGFFHTASTGNTGNGTNSNTFSYVDLGGNTAARLYPAKRSPSPVFGPQTPLVMAELRLPGGRKIGN</sequence>
<evidence type="ECO:0000313" key="1">
    <source>
        <dbReference type="EMBL" id="OSC96292.1"/>
    </source>
</evidence>
<name>A0A1Y2I773_TRAC3</name>
<keyword evidence="2" id="KW-1185">Reference proteome</keyword>